<dbReference type="SUPFAM" id="SSF58104">
    <property type="entry name" value="Methyl-accepting chemotaxis protein (MCP) signaling domain"/>
    <property type="match status" value="2"/>
</dbReference>
<feature type="coiled-coil region" evidence="3">
    <location>
        <begin position="133"/>
        <end position="170"/>
    </location>
</feature>
<evidence type="ECO:0000256" key="4">
    <source>
        <dbReference type="SAM" id="MobiDB-lite"/>
    </source>
</evidence>
<dbReference type="RefSeq" id="WP_013175898.1">
    <property type="nucleotide sequence ID" value="NC_014220.1"/>
</dbReference>
<dbReference type="Proteomes" id="UP000000378">
    <property type="component" value="Chromosome"/>
</dbReference>
<reference evidence="7" key="1">
    <citation type="journal article" date="2010" name="Stand. Genomic Sci.">
        <title>Complete genome sequence of Syntrophothermus lipocalidus type strain (TGB-C1T).</title>
        <authorList>
            <consortium name="US DOE Joint Genome Institute (JGI-PGF)"/>
            <person name="Djao O."/>
            <person name="Zhang X."/>
            <person name="Lucas S."/>
            <person name="Lapidus A."/>
            <person name="Glavina Del Rio T."/>
            <person name="Nolan M."/>
            <person name="Tice H."/>
            <person name="Cheng J."/>
            <person name="Han C."/>
            <person name="Tapia R."/>
            <person name="Goodwin L."/>
            <person name="Pitluck S."/>
            <person name="Liolios K."/>
            <person name="Ivanova N."/>
            <person name="Mavromatis K."/>
            <person name="Mikhailova N."/>
            <person name="Ovchinnikova G."/>
            <person name="Pati A."/>
            <person name="Brambilla E."/>
            <person name="Chen A."/>
            <person name="Palaniappan K."/>
            <person name="Land M."/>
            <person name="Hauser L."/>
            <person name="Chang Y."/>
            <person name="Jeffries C."/>
            <person name="Rohde M."/>
            <person name="Sikorski J."/>
            <person name="Spring S."/>
            <person name="Goker M."/>
            <person name="Detter J."/>
            <person name="Woyke T."/>
            <person name="Bristow J."/>
            <person name="Eisen J."/>
            <person name="Markowitz V."/>
            <person name="Hugenholtz P."/>
            <person name="Kyrpides N."/>
            <person name="Klenk H."/>
        </authorList>
    </citation>
    <scope>NUCLEOTIDE SEQUENCE [LARGE SCALE GENOMIC DNA]</scope>
    <source>
        <strain evidence="7">DSM 12680 / TGB-C1</strain>
    </source>
</reference>
<dbReference type="PROSITE" id="PS50111">
    <property type="entry name" value="CHEMOTAXIS_TRANSDUC_2"/>
    <property type="match status" value="2"/>
</dbReference>
<dbReference type="OrthoDB" id="9765776at2"/>
<gene>
    <name evidence="6" type="ordered locus">Slip_1739</name>
</gene>
<dbReference type="KEGG" id="slp:Slip_1739"/>
<dbReference type="STRING" id="643648.Slip_1739"/>
<keyword evidence="3" id="KW-0175">Coiled coil</keyword>
<dbReference type="SMART" id="SM00283">
    <property type="entry name" value="MA"/>
    <property type="match status" value="2"/>
</dbReference>
<proteinExistence type="predicted"/>
<dbReference type="GO" id="GO:0016020">
    <property type="term" value="C:membrane"/>
    <property type="evidence" value="ECO:0007669"/>
    <property type="project" value="InterPro"/>
</dbReference>
<evidence type="ECO:0000313" key="6">
    <source>
        <dbReference type="EMBL" id="ADI02496.1"/>
    </source>
</evidence>
<dbReference type="PANTHER" id="PTHR32089:SF112">
    <property type="entry name" value="LYSOZYME-LIKE PROTEIN-RELATED"/>
    <property type="match status" value="1"/>
</dbReference>
<keyword evidence="7" id="KW-1185">Reference proteome</keyword>
<dbReference type="AlphaFoldDB" id="D7CP61"/>
<dbReference type="GO" id="GO:0007165">
    <property type="term" value="P:signal transduction"/>
    <property type="evidence" value="ECO:0007669"/>
    <property type="project" value="UniProtKB-KW"/>
</dbReference>
<feature type="domain" description="Methyl-accepting transducer" evidence="5">
    <location>
        <begin position="351"/>
        <end position="643"/>
    </location>
</feature>
<name>D7CP61_SYNLT</name>
<feature type="region of interest" description="Disordered" evidence="4">
    <location>
        <begin position="1"/>
        <end position="42"/>
    </location>
</feature>
<dbReference type="Gene3D" id="1.10.287.950">
    <property type="entry name" value="Methyl-accepting chemotaxis protein"/>
    <property type="match status" value="2"/>
</dbReference>
<sequence>MRKQLEKPPGLDPEPTSSKTGIALKQDETAELARKREQARKMAQEKAKARTLAKQQAMAERIAASSQQLLAAVEETNASVQEFARLMTEVASMGNDVGQNAEQMRTGATRVNQVVEEFHKNLQVLHQYALSGVEAAERSRRGMETMMDQMKEAVAKNQQSGQRIKELEIQSEKIGDIVQAVVMIADQTNLLALNAAIEAARAGEHGRGFAVVADEVRNLAEISERSARDIRGVVEEIRSVVEEIVKDIGEVVNNFERLQDELANTNQGFAQVGQLFAQYASKIDEAVAGGVTMTGKAGELLTSGEGIASAALQIAGATQEAAKAVAEQTKALSEVTAATHDLTDMAEELRTSTNINKSAEEIAATAEQLSANIEEISSSATQIASGLNELTQSARIAVAEARKAQDIGQDSQQLVETIAEISSAAGNIHAEIAETLEASRASARKVWAGIREGIASYSATNSAVASLQDKIRRIEKIVDTIENVSIQTNMLAVNGFVEAATAGEHGRGFSVVANDIRNLATESAENADKIKDLVRDIQIQIGKVVGDISQSEAACRKADETAGMAAKSNQQATDQVNQIGQLRVLVGKSISELGTVVAQGTEIATAAADILAAAFSKVEEASVIAQEQAKAVQELANSIEDIASIADEMQMN</sequence>
<dbReference type="Pfam" id="PF00015">
    <property type="entry name" value="MCPsignal"/>
    <property type="match status" value="2"/>
</dbReference>
<evidence type="ECO:0000256" key="1">
    <source>
        <dbReference type="ARBA" id="ARBA00023224"/>
    </source>
</evidence>
<accession>D7CP61</accession>
<evidence type="ECO:0000313" key="7">
    <source>
        <dbReference type="Proteomes" id="UP000000378"/>
    </source>
</evidence>
<dbReference type="InterPro" id="IPR004089">
    <property type="entry name" value="MCPsignal_dom"/>
</dbReference>
<organism evidence="6 7">
    <name type="scientific">Syntrophothermus lipocalidus (strain DSM 12680 / TGB-C1)</name>
    <dbReference type="NCBI Taxonomy" id="643648"/>
    <lineage>
        <taxon>Bacteria</taxon>
        <taxon>Bacillati</taxon>
        <taxon>Bacillota</taxon>
        <taxon>Clostridia</taxon>
        <taxon>Eubacteriales</taxon>
        <taxon>Syntrophomonadaceae</taxon>
        <taxon>Syntrophothermus</taxon>
    </lineage>
</organism>
<evidence type="ECO:0000256" key="3">
    <source>
        <dbReference type="SAM" id="Coils"/>
    </source>
</evidence>
<dbReference type="eggNOG" id="COG0840">
    <property type="taxonomic scope" value="Bacteria"/>
</dbReference>
<evidence type="ECO:0000259" key="5">
    <source>
        <dbReference type="PROSITE" id="PS50111"/>
    </source>
</evidence>
<keyword evidence="1 2" id="KW-0807">Transducer</keyword>
<feature type="domain" description="Methyl-accepting transducer" evidence="5">
    <location>
        <begin position="58"/>
        <end position="336"/>
    </location>
</feature>
<protein>
    <submittedName>
        <fullName evidence="6">Methyl-accepting chemotaxis sensory transducer</fullName>
    </submittedName>
</protein>
<reference evidence="6 7" key="2">
    <citation type="journal article" date="2010" name="Stand. Genomic Sci.">
        <title>Complete genome sequence of Syntrophothermus lipocalidus type strain (TGB-C1).</title>
        <authorList>
            <person name="Djao O.D."/>
            <person name="Zhang X."/>
            <person name="Lucas S."/>
            <person name="Lapidus A."/>
            <person name="Del Rio T.G."/>
            <person name="Nolan M."/>
            <person name="Tice H."/>
            <person name="Cheng J.F."/>
            <person name="Han C."/>
            <person name="Tapia R."/>
            <person name="Goodwin L."/>
            <person name="Pitluck S."/>
            <person name="Liolios K."/>
            <person name="Ivanova N."/>
            <person name="Mavromatis K."/>
            <person name="Mikhailova N."/>
            <person name="Ovchinnikova G."/>
            <person name="Pati A."/>
            <person name="Brambilla E."/>
            <person name="Chen A."/>
            <person name="Palaniappan K."/>
            <person name="Land M."/>
            <person name="Hauser L."/>
            <person name="Chang Y.J."/>
            <person name="Jeffries C.D."/>
            <person name="Rohde M."/>
            <person name="Sikorski J."/>
            <person name="Spring S."/>
            <person name="Goker M."/>
            <person name="Detter J.C."/>
            <person name="Woyke T."/>
            <person name="Bristow J."/>
            <person name="Eisen J.A."/>
            <person name="Markowitz V."/>
            <person name="Hugenholtz P."/>
            <person name="Kyrpides N.C."/>
            <person name="Klenk H.P."/>
        </authorList>
    </citation>
    <scope>NUCLEOTIDE SEQUENCE [LARGE SCALE GENOMIC DNA]</scope>
    <source>
        <strain evidence="7">DSM 12680 / TGB-C1</strain>
    </source>
</reference>
<evidence type="ECO:0000256" key="2">
    <source>
        <dbReference type="PROSITE-ProRule" id="PRU00284"/>
    </source>
</evidence>
<dbReference type="PANTHER" id="PTHR32089">
    <property type="entry name" value="METHYL-ACCEPTING CHEMOTAXIS PROTEIN MCPB"/>
    <property type="match status" value="1"/>
</dbReference>
<feature type="compositionally biased region" description="Basic and acidic residues" evidence="4">
    <location>
        <begin position="25"/>
        <end position="42"/>
    </location>
</feature>
<dbReference type="EMBL" id="CP002048">
    <property type="protein sequence ID" value="ADI02496.1"/>
    <property type="molecule type" value="Genomic_DNA"/>
</dbReference>
<dbReference type="HOGENOM" id="CLU_426331_0_0_9"/>